<organism evidence="1 2">
    <name type="scientific">Blepharisma stoltei</name>
    <dbReference type="NCBI Taxonomy" id="1481888"/>
    <lineage>
        <taxon>Eukaryota</taxon>
        <taxon>Sar</taxon>
        <taxon>Alveolata</taxon>
        <taxon>Ciliophora</taxon>
        <taxon>Postciliodesmatophora</taxon>
        <taxon>Heterotrichea</taxon>
        <taxon>Heterotrichida</taxon>
        <taxon>Blepharismidae</taxon>
        <taxon>Blepharisma</taxon>
    </lineage>
</organism>
<name>A0AAU9J861_9CILI</name>
<dbReference type="AlphaFoldDB" id="A0AAU9J861"/>
<dbReference type="Proteomes" id="UP001162131">
    <property type="component" value="Unassembled WGS sequence"/>
</dbReference>
<accession>A0AAU9J861</accession>
<protein>
    <submittedName>
        <fullName evidence="1">Uncharacterized protein</fullName>
    </submittedName>
</protein>
<comment type="caution">
    <text evidence="1">The sequence shown here is derived from an EMBL/GenBank/DDBJ whole genome shotgun (WGS) entry which is preliminary data.</text>
</comment>
<dbReference type="EMBL" id="CAJZBQ010000032">
    <property type="protein sequence ID" value="CAG9322417.1"/>
    <property type="molecule type" value="Genomic_DNA"/>
</dbReference>
<gene>
    <name evidence="1" type="ORF">BSTOLATCC_MIC31550</name>
</gene>
<evidence type="ECO:0000313" key="2">
    <source>
        <dbReference type="Proteomes" id="UP001162131"/>
    </source>
</evidence>
<reference evidence="1" key="1">
    <citation type="submission" date="2021-09" db="EMBL/GenBank/DDBJ databases">
        <authorList>
            <consortium name="AG Swart"/>
            <person name="Singh M."/>
            <person name="Singh A."/>
            <person name="Seah K."/>
            <person name="Emmerich C."/>
        </authorList>
    </citation>
    <scope>NUCLEOTIDE SEQUENCE</scope>
    <source>
        <strain evidence="1">ATCC30299</strain>
    </source>
</reference>
<proteinExistence type="predicted"/>
<evidence type="ECO:0000313" key="1">
    <source>
        <dbReference type="EMBL" id="CAG9322417.1"/>
    </source>
</evidence>
<keyword evidence="2" id="KW-1185">Reference proteome</keyword>
<sequence length="327" mass="37094">MEFSESFELSRFASLNSCNGFDPQNNAENNGELEVISYSSKIHQLLLSSPQSSKNISWNEVENEANDPSPILEPQSDLSTNNDSDIIILKEDEYLSNDITEKRTSLLTQSLKEPSNLSDKNADFISIKVYLFDSTKFLNIKISIEDKVLDLIKKTIIVCINNTPKPIKLPYGTKSEGYDVCIMDYDSHIPDIDLIIDKSLKLKDLNEDCLGLCCSPTYEPESPMRNASIIRISEFSRGKILRVKYQKNCSVISIEPSQKLVDVFYKLLSKFSIDQYSNHANFEFKIDVAVDSVYQSEECPVDMNINVCDLQTDQIKLCQKIFIDSPS</sequence>